<feature type="chain" id="PRO_5046553174" description="Lipoprotein" evidence="1">
    <location>
        <begin position="22"/>
        <end position="304"/>
    </location>
</feature>
<gene>
    <name evidence="2" type="ORF">WG926_20370</name>
</gene>
<evidence type="ECO:0000313" key="3">
    <source>
        <dbReference type="Proteomes" id="UP001413721"/>
    </source>
</evidence>
<evidence type="ECO:0000313" key="2">
    <source>
        <dbReference type="EMBL" id="MEN2990681.1"/>
    </source>
</evidence>
<keyword evidence="3" id="KW-1185">Reference proteome</keyword>
<accession>A0ABU9YPU1</accession>
<proteinExistence type="predicted"/>
<name>A0ABU9YPU1_9PROT</name>
<reference evidence="2 3" key="1">
    <citation type="submission" date="2024-03" db="EMBL/GenBank/DDBJ databases">
        <title>High-quality draft genome sequencing of Tistrella sp. BH-R2-4.</title>
        <authorList>
            <person name="Dong C."/>
        </authorList>
    </citation>
    <scope>NUCLEOTIDE SEQUENCE [LARGE SCALE GENOMIC DNA]</scope>
    <source>
        <strain evidence="2 3">BH-R2-4</strain>
    </source>
</reference>
<dbReference type="PROSITE" id="PS51257">
    <property type="entry name" value="PROKAR_LIPOPROTEIN"/>
    <property type="match status" value="1"/>
</dbReference>
<evidence type="ECO:0000256" key="1">
    <source>
        <dbReference type="SAM" id="SignalP"/>
    </source>
</evidence>
<keyword evidence="1" id="KW-0732">Signal</keyword>
<dbReference type="EMBL" id="JBBKTW010000008">
    <property type="protein sequence ID" value="MEN2990681.1"/>
    <property type="molecule type" value="Genomic_DNA"/>
</dbReference>
<organism evidence="2 3">
    <name type="scientific">Tistrella arctica</name>
    <dbReference type="NCBI Taxonomy" id="3133430"/>
    <lineage>
        <taxon>Bacteria</taxon>
        <taxon>Pseudomonadati</taxon>
        <taxon>Pseudomonadota</taxon>
        <taxon>Alphaproteobacteria</taxon>
        <taxon>Geminicoccales</taxon>
        <taxon>Geminicoccaceae</taxon>
        <taxon>Tistrella</taxon>
    </lineage>
</organism>
<dbReference type="RefSeq" id="WP_345933484.1">
    <property type="nucleotide sequence ID" value="NZ_JBBKTV010000005.1"/>
</dbReference>
<sequence length="304" mass="32245">MPRLALPAVLAAMLVISACQTTNGGGGGGILANADPALALANSSDVVSFAKARFVDHTTGLSKVMGGAKELNGQTYRRVQKDVASAAGGIAAFHRDFATFCEKQGGRYAYGICSAGDNIRFVADIFSTQDKRSSSPAHDFVGVDLFANTSADNEAFLVEVAPLSFTLKPVRFAESKDKAIKELIAQYDVLATQMTGSPNLTRLVEMERQQIARAVHDAVTNPEGRSGWLMVEAVGGNVRAGERYTRGGNNCRDVTIQRVVDKAPSFTGDLAAIVSGAKDMDNWTIKHTVCQPASSDLTGWQIAA</sequence>
<evidence type="ECO:0008006" key="4">
    <source>
        <dbReference type="Google" id="ProtNLM"/>
    </source>
</evidence>
<protein>
    <recommendedName>
        <fullName evidence="4">Lipoprotein</fullName>
    </recommendedName>
</protein>
<feature type="signal peptide" evidence="1">
    <location>
        <begin position="1"/>
        <end position="21"/>
    </location>
</feature>
<comment type="caution">
    <text evidence="2">The sequence shown here is derived from an EMBL/GenBank/DDBJ whole genome shotgun (WGS) entry which is preliminary data.</text>
</comment>
<dbReference type="Proteomes" id="UP001413721">
    <property type="component" value="Unassembled WGS sequence"/>
</dbReference>